<dbReference type="Proteomes" id="UP000005316">
    <property type="component" value="Unassembled WGS sequence"/>
</dbReference>
<accession>F9DXS9</accession>
<dbReference type="EMBL" id="AFPZ01000115">
    <property type="protein sequence ID" value="EGQ20067.1"/>
    <property type="molecule type" value="Genomic_DNA"/>
</dbReference>
<gene>
    <name evidence="1" type="ORF">HMPREF9372_3610</name>
</gene>
<proteinExistence type="predicted"/>
<evidence type="ECO:0000313" key="1">
    <source>
        <dbReference type="EMBL" id="EGQ20067.1"/>
    </source>
</evidence>
<reference evidence="1 2" key="1">
    <citation type="submission" date="2011-04" db="EMBL/GenBank/DDBJ databases">
        <authorList>
            <person name="Muzny D."/>
            <person name="Qin X."/>
            <person name="Deng J."/>
            <person name="Jiang H."/>
            <person name="Liu Y."/>
            <person name="Qu J."/>
            <person name="Song X.-Z."/>
            <person name="Zhang L."/>
            <person name="Thornton R."/>
            <person name="Coyle M."/>
            <person name="Francisco L."/>
            <person name="Jackson L."/>
            <person name="Javaid M."/>
            <person name="Korchina V."/>
            <person name="Kovar C."/>
            <person name="Mata R."/>
            <person name="Mathew T."/>
            <person name="Ngo R."/>
            <person name="Nguyen L."/>
            <person name="Nguyen N."/>
            <person name="Okwuonu G."/>
            <person name="Ongeri F."/>
            <person name="Pham C."/>
            <person name="Simmons D."/>
            <person name="Wilczek-Boney K."/>
            <person name="Hale W."/>
            <person name="Jakkamsetti A."/>
            <person name="Pham P."/>
            <person name="Ruth R."/>
            <person name="San Lucas F."/>
            <person name="Warren J."/>
            <person name="Zhang J."/>
            <person name="Zhao Z."/>
            <person name="Zhou C."/>
            <person name="Zhu D."/>
            <person name="Lee S."/>
            <person name="Bess C."/>
            <person name="Blankenburg K."/>
            <person name="Forbes L."/>
            <person name="Fu Q."/>
            <person name="Gubbala S."/>
            <person name="Hirani K."/>
            <person name="Jayaseelan J.C."/>
            <person name="Lara F."/>
            <person name="Munidasa M."/>
            <person name="Palculict T."/>
            <person name="Patil S."/>
            <person name="Pu L.-L."/>
            <person name="Saada N."/>
            <person name="Tang L."/>
            <person name="Weissenberger G."/>
            <person name="Zhu Y."/>
            <person name="Hemphill L."/>
            <person name="Shang Y."/>
            <person name="Youmans B."/>
            <person name="Ayvaz T."/>
            <person name="Ross M."/>
            <person name="Santibanez J."/>
            <person name="Aqrawi P."/>
            <person name="Gross S."/>
            <person name="Joshi V."/>
            <person name="Fowler G."/>
            <person name="Nazareth L."/>
            <person name="Reid J."/>
            <person name="Worley K."/>
            <person name="Petrosino J."/>
            <person name="Highlander S."/>
            <person name="Gibbs R."/>
        </authorList>
    </citation>
    <scope>NUCLEOTIDE SEQUENCE [LARGE SCALE GENOMIC DNA]</scope>
    <source>
        <strain evidence="1 2">2681</strain>
    </source>
</reference>
<protein>
    <submittedName>
        <fullName evidence="1">Uncharacterized protein</fullName>
    </submittedName>
</protein>
<dbReference type="AlphaFoldDB" id="F9DXS9"/>
<dbReference type="HOGENOM" id="CLU_2453128_0_0_9"/>
<comment type="caution">
    <text evidence="1">The sequence shown here is derived from an EMBL/GenBank/DDBJ whole genome shotgun (WGS) entry which is preliminary data.</text>
</comment>
<organism evidence="1 2">
    <name type="scientific">Sporosarcina newyorkensis 2681</name>
    <dbReference type="NCBI Taxonomy" id="1027292"/>
    <lineage>
        <taxon>Bacteria</taxon>
        <taxon>Bacillati</taxon>
        <taxon>Bacillota</taxon>
        <taxon>Bacilli</taxon>
        <taxon>Bacillales</taxon>
        <taxon>Caryophanaceae</taxon>
        <taxon>Sporosarcina</taxon>
    </lineage>
</organism>
<evidence type="ECO:0000313" key="2">
    <source>
        <dbReference type="Proteomes" id="UP000005316"/>
    </source>
</evidence>
<name>F9DXS9_9BACL</name>
<sequence>MYKKEVVRKDGMSFRDNLFFRIQLVQTTKNVKRFIRNIRSIQRIKTLSVRVFLLIVLHQNSSAEKRLASVEGHKTFLKTNKSCPRNQWK</sequence>